<evidence type="ECO:0000313" key="1">
    <source>
        <dbReference type="EMBL" id="QBI97437.1"/>
    </source>
</evidence>
<protein>
    <recommendedName>
        <fullName evidence="3">Ribbon-helix-helix DNA binding domain protein</fullName>
    </recommendedName>
</protein>
<gene>
    <name evidence="1" type="primary">101</name>
    <name evidence="1" type="ORF">SEA_FANCYPANTS_101</name>
</gene>
<proteinExistence type="predicted"/>
<dbReference type="RefSeq" id="YP_009956980.1">
    <property type="nucleotide sequence ID" value="NC_051656.1"/>
</dbReference>
<dbReference type="KEGG" id="vg:60328495"/>
<accession>A0A481VV96</accession>
<name>A0A481VV96_9CAUD</name>
<dbReference type="GeneID" id="60328495"/>
<dbReference type="EMBL" id="MK524503">
    <property type="protein sequence ID" value="QBI97437.1"/>
    <property type="molecule type" value="Genomic_DNA"/>
</dbReference>
<evidence type="ECO:0008006" key="3">
    <source>
        <dbReference type="Google" id="ProtNLM"/>
    </source>
</evidence>
<organism evidence="1 2">
    <name type="scientific">Mycobacterium phage Fancypants</name>
    <dbReference type="NCBI Taxonomy" id="2530128"/>
    <lineage>
        <taxon>Viruses</taxon>
        <taxon>Duplodnaviria</taxon>
        <taxon>Heunggongvirae</taxon>
        <taxon>Uroviricota</taxon>
        <taxon>Caudoviricetes</taxon>
        <taxon>Gracegardnervirinae</taxon>
        <taxon>Cheoctovirus</taxon>
        <taxon>Cheoctovirus fancypants</taxon>
    </lineage>
</organism>
<keyword evidence="2" id="KW-1185">Reference proteome</keyword>
<sequence>MPTFATPRSLNDRITDALHNVRLAREDGNPSIVEAAEKLLDQLLDRVPRSTSQEK</sequence>
<dbReference type="Proteomes" id="UP000293844">
    <property type="component" value="Segment"/>
</dbReference>
<evidence type="ECO:0000313" key="2">
    <source>
        <dbReference type="Proteomes" id="UP000293844"/>
    </source>
</evidence>
<reference evidence="1 2" key="1">
    <citation type="submission" date="2019-02" db="EMBL/GenBank/DDBJ databases">
        <authorList>
            <person name="Elder J."/>
            <person name="Baxter A."/>
            <person name="Borrie Z."/>
            <person name="Elder J."/>
            <person name="Massey O."/>
            <person name="Wallace C.J."/>
            <person name="Wong A."/>
            <person name="Freed N.E."/>
            <person name="Hendrickson H.L."/>
            <person name="Garlena R.A."/>
            <person name="Russell D.A."/>
            <person name="Pope W.H."/>
            <person name="Jacobs-Sera D."/>
            <person name="Hatfull G.F."/>
        </authorList>
    </citation>
    <scope>NUCLEOTIDE SEQUENCE [LARGE SCALE GENOMIC DNA]</scope>
</reference>